<comment type="catalytic activity">
    <reaction evidence="11">
        <text>alpha-NAD(+) + H2O = ADP-D-ribose + nicotinamide + H(+)</text>
        <dbReference type="Rhea" id="RHEA:68792"/>
        <dbReference type="ChEBI" id="CHEBI:15377"/>
        <dbReference type="ChEBI" id="CHEBI:15378"/>
        <dbReference type="ChEBI" id="CHEBI:17154"/>
        <dbReference type="ChEBI" id="CHEBI:57967"/>
        <dbReference type="ChEBI" id="CHEBI:77017"/>
    </reaction>
</comment>
<dbReference type="Gene3D" id="1.10.4080.10">
    <property type="entry name" value="ADP-ribosylation/Crystallin J1"/>
    <property type="match status" value="1"/>
</dbReference>
<name>T1GD60_MEGSC</name>
<dbReference type="EMBL" id="CAQQ02184750">
    <property type="status" value="NOT_ANNOTATED_CDS"/>
    <property type="molecule type" value="Genomic_DNA"/>
</dbReference>
<dbReference type="AlphaFoldDB" id="T1GD60"/>
<evidence type="ECO:0000256" key="9">
    <source>
        <dbReference type="ARBA" id="ARBA00043187"/>
    </source>
</evidence>
<reference evidence="13" key="1">
    <citation type="submission" date="2013-02" db="EMBL/GenBank/DDBJ databases">
        <authorList>
            <person name="Hughes D."/>
        </authorList>
    </citation>
    <scope>NUCLEOTIDE SEQUENCE</scope>
    <source>
        <strain>Durham</strain>
        <strain evidence="13">NC isolate 2 -- Noor lab</strain>
    </source>
</reference>
<dbReference type="PANTHER" id="PTHR16222:SF24">
    <property type="entry name" value="ADP-RIBOSYLHYDROLASE ARH3"/>
    <property type="match status" value="1"/>
</dbReference>
<keyword evidence="3" id="KW-0378">Hydrolase</keyword>
<evidence type="ECO:0000256" key="8">
    <source>
        <dbReference type="ARBA" id="ARBA00042850"/>
    </source>
</evidence>
<dbReference type="EC" id="3.2.1.143" evidence="2"/>
<evidence type="ECO:0000256" key="1">
    <source>
        <dbReference type="ARBA" id="ARBA00010702"/>
    </source>
</evidence>
<reference evidence="12" key="2">
    <citation type="submission" date="2015-06" db="UniProtKB">
        <authorList>
            <consortium name="EnsemblMetazoa"/>
        </authorList>
    </citation>
    <scope>IDENTIFICATION</scope>
</reference>
<dbReference type="Proteomes" id="UP000015102">
    <property type="component" value="Unassembled WGS sequence"/>
</dbReference>
<dbReference type="SUPFAM" id="SSF101478">
    <property type="entry name" value="ADP-ribosylglycohydrolase"/>
    <property type="match status" value="1"/>
</dbReference>
<comment type="similarity">
    <text evidence="1">Belongs to the ADP-ribosylglycohydrolase family.</text>
</comment>
<dbReference type="EMBL" id="CAQQ02184751">
    <property type="status" value="NOT_ANNOTATED_CDS"/>
    <property type="molecule type" value="Genomic_DNA"/>
</dbReference>
<evidence type="ECO:0000256" key="7">
    <source>
        <dbReference type="ARBA" id="ARBA00042722"/>
    </source>
</evidence>
<keyword evidence="13" id="KW-1185">Reference proteome</keyword>
<dbReference type="GO" id="GO:0005739">
    <property type="term" value="C:mitochondrion"/>
    <property type="evidence" value="ECO:0007669"/>
    <property type="project" value="TreeGrafter"/>
</dbReference>
<evidence type="ECO:0000313" key="12">
    <source>
        <dbReference type="EnsemblMetazoa" id="MESCA001241-PA"/>
    </source>
</evidence>
<proteinExistence type="inferred from homology"/>
<evidence type="ECO:0000256" key="11">
    <source>
        <dbReference type="ARBA" id="ARBA00049015"/>
    </source>
</evidence>
<organism evidence="12 13">
    <name type="scientific">Megaselia scalaris</name>
    <name type="common">Humpbacked fly</name>
    <name type="synonym">Phora scalaris</name>
    <dbReference type="NCBI Taxonomy" id="36166"/>
    <lineage>
        <taxon>Eukaryota</taxon>
        <taxon>Metazoa</taxon>
        <taxon>Ecdysozoa</taxon>
        <taxon>Arthropoda</taxon>
        <taxon>Hexapoda</taxon>
        <taxon>Insecta</taxon>
        <taxon>Pterygota</taxon>
        <taxon>Neoptera</taxon>
        <taxon>Endopterygota</taxon>
        <taxon>Diptera</taxon>
        <taxon>Brachycera</taxon>
        <taxon>Muscomorpha</taxon>
        <taxon>Platypezoidea</taxon>
        <taxon>Phoridae</taxon>
        <taxon>Megaseliini</taxon>
        <taxon>Megaselia</taxon>
    </lineage>
</organism>
<dbReference type="HOGENOM" id="CLU_1237703_0_0_1"/>
<evidence type="ECO:0000256" key="10">
    <source>
        <dbReference type="ARBA" id="ARBA00043193"/>
    </source>
</evidence>
<accession>T1GD60</accession>
<dbReference type="PANTHER" id="PTHR16222">
    <property type="entry name" value="ADP-RIBOSYLGLYCOHYDROLASE"/>
    <property type="match status" value="1"/>
</dbReference>
<protein>
    <recommendedName>
        <fullName evidence="4">ADP-ribosylhydrolase ARH3</fullName>
        <ecNumber evidence="2">3.2.1.143</ecNumber>
    </recommendedName>
    <alternativeName>
        <fullName evidence="5">ADP-ribose glycohydrolase ARH3</fullName>
    </alternativeName>
    <alternativeName>
        <fullName evidence="6">ADP-ribosylhydrolase 3</fullName>
    </alternativeName>
    <alternativeName>
        <fullName evidence="9">O-acetyl-ADP-ribose deacetylase ARH3</fullName>
    </alternativeName>
    <alternativeName>
        <fullName evidence="10">Poly(ADP-ribose) glycohydrolase ARH3</fullName>
    </alternativeName>
    <alternativeName>
        <fullName evidence="8">[Protein ADP-ribosylarginine] hydrolase-like protein 2</fullName>
    </alternativeName>
    <alternativeName>
        <fullName evidence="7">[Protein ADP-ribosylserine] hydrolase</fullName>
    </alternativeName>
</protein>
<evidence type="ECO:0000256" key="2">
    <source>
        <dbReference type="ARBA" id="ARBA00012255"/>
    </source>
</evidence>
<evidence type="ECO:0000256" key="4">
    <source>
        <dbReference type="ARBA" id="ARBA00041057"/>
    </source>
</evidence>
<dbReference type="GO" id="GO:0005634">
    <property type="term" value="C:nucleus"/>
    <property type="evidence" value="ECO:0007669"/>
    <property type="project" value="TreeGrafter"/>
</dbReference>
<dbReference type="InterPro" id="IPR036705">
    <property type="entry name" value="Ribosyl_crysJ1_sf"/>
</dbReference>
<sequence length="224" mass="24962">EYFTNPNRGYGRGTIAVLTKLRQTKASDPLKPAQESFGGIGSQGNGAAMRIAPVALFCYNKSDKLQDMVRQCSLVTHSNDLSVNGAILQALAIHYCVNENPEDFKNEELLEYLCTEFEKIEGTLDEFGLATEKVYGKKLEDVKKLLLKEDPSIDELMNKLGNNATALGSVPTALYCFLKAHKQPIKGIDMKLIKKLQKYFIKDQTSWDNITLTSEVTFNNNVDA</sequence>
<dbReference type="InterPro" id="IPR050792">
    <property type="entry name" value="ADP-ribosylglycohydrolase"/>
</dbReference>
<evidence type="ECO:0000256" key="6">
    <source>
        <dbReference type="ARBA" id="ARBA00042471"/>
    </source>
</evidence>
<dbReference type="STRING" id="36166.T1GD60"/>
<evidence type="ECO:0000256" key="3">
    <source>
        <dbReference type="ARBA" id="ARBA00022801"/>
    </source>
</evidence>
<evidence type="ECO:0000256" key="5">
    <source>
        <dbReference type="ARBA" id="ARBA00042398"/>
    </source>
</evidence>
<dbReference type="EnsemblMetazoa" id="MESCA001241-RA">
    <property type="protein sequence ID" value="MESCA001241-PA"/>
    <property type="gene ID" value="MESCA001241"/>
</dbReference>
<dbReference type="GO" id="GO:0004649">
    <property type="term" value="F:poly(ADP-ribose) glycohydrolase activity"/>
    <property type="evidence" value="ECO:0007669"/>
    <property type="project" value="UniProtKB-EC"/>
</dbReference>
<dbReference type="InterPro" id="IPR005502">
    <property type="entry name" value="Ribosyl_crysJ1"/>
</dbReference>
<evidence type="ECO:0000313" key="13">
    <source>
        <dbReference type="Proteomes" id="UP000015102"/>
    </source>
</evidence>
<dbReference type="Pfam" id="PF03747">
    <property type="entry name" value="ADP_ribosyl_GH"/>
    <property type="match status" value="1"/>
</dbReference>